<evidence type="ECO:0000259" key="2">
    <source>
        <dbReference type="PROSITE" id="PS50222"/>
    </source>
</evidence>
<dbReference type="Gene3D" id="1.10.238.10">
    <property type="entry name" value="EF-hand"/>
    <property type="match status" value="1"/>
</dbReference>
<evidence type="ECO:0000256" key="1">
    <source>
        <dbReference type="ARBA" id="ARBA00022737"/>
    </source>
</evidence>
<feature type="domain" description="EF-hand" evidence="2">
    <location>
        <begin position="29"/>
        <end position="64"/>
    </location>
</feature>
<name>A0A0B2UUF7_TOXCA</name>
<dbReference type="InterPro" id="IPR050230">
    <property type="entry name" value="CALM/Myosin/TropC-like"/>
</dbReference>
<dbReference type="GO" id="GO:0005509">
    <property type="term" value="F:calcium ion binding"/>
    <property type="evidence" value="ECO:0007669"/>
    <property type="project" value="InterPro"/>
</dbReference>
<organism evidence="3 4">
    <name type="scientific">Toxocara canis</name>
    <name type="common">Canine roundworm</name>
    <dbReference type="NCBI Taxonomy" id="6265"/>
    <lineage>
        <taxon>Eukaryota</taxon>
        <taxon>Metazoa</taxon>
        <taxon>Ecdysozoa</taxon>
        <taxon>Nematoda</taxon>
        <taxon>Chromadorea</taxon>
        <taxon>Rhabditida</taxon>
        <taxon>Spirurina</taxon>
        <taxon>Ascaridomorpha</taxon>
        <taxon>Ascaridoidea</taxon>
        <taxon>Toxocaridae</taxon>
        <taxon>Toxocara</taxon>
    </lineage>
</organism>
<dbReference type="InterPro" id="IPR002048">
    <property type="entry name" value="EF_hand_dom"/>
</dbReference>
<dbReference type="OrthoDB" id="5800718at2759"/>
<dbReference type="AlphaFoldDB" id="A0A0B2UUF7"/>
<keyword evidence="4" id="KW-1185">Reference proteome</keyword>
<proteinExistence type="predicted"/>
<dbReference type="CDD" id="cd00051">
    <property type="entry name" value="EFh"/>
    <property type="match status" value="1"/>
</dbReference>
<dbReference type="PANTHER" id="PTHR23048:SF0">
    <property type="entry name" value="CALMODULIN LIKE 3"/>
    <property type="match status" value="1"/>
</dbReference>
<reference evidence="3 4" key="1">
    <citation type="submission" date="2014-11" db="EMBL/GenBank/DDBJ databases">
        <title>Genetic blueprint of the zoonotic pathogen Toxocara canis.</title>
        <authorList>
            <person name="Zhu X.-Q."/>
            <person name="Korhonen P.K."/>
            <person name="Cai H."/>
            <person name="Young N.D."/>
            <person name="Nejsum P."/>
            <person name="von Samson-Himmelstjerna G."/>
            <person name="Boag P.R."/>
            <person name="Tan P."/>
            <person name="Li Q."/>
            <person name="Min J."/>
            <person name="Yang Y."/>
            <person name="Wang X."/>
            <person name="Fang X."/>
            <person name="Hall R.S."/>
            <person name="Hofmann A."/>
            <person name="Sternberg P.W."/>
            <person name="Jex A.R."/>
            <person name="Gasser R.B."/>
        </authorList>
    </citation>
    <scope>NUCLEOTIDE SEQUENCE [LARGE SCALE GENOMIC DNA]</scope>
    <source>
        <strain evidence="3">PN_DK_2014</strain>
    </source>
</reference>
<dbReference type="Pfam" id="PF13499">
    <property type="entry name" value="EF-hand_7"/>
    <property type="match status" value="1"/>
</dbReference>
<dbReference type="Proteomes" id="UP000031036">
    <property type="component" value="Unassembled WGS sequence"/>
</dbReference>
<protein>
    <submittedName>
        <fullName evidence="3">Caltractin</fullName>
    </submittedName>
</protein>
<sequence length="186" mass="20957">MASAYNETVSADADDAVSAIDDEEDHIEEKRAHVRAIFDTFDQERSGSLDASEVSHFVRCLGFKPTQRDLSRFLDQLVKDGSSRITFEHLFARLLAVSENGEWHFGQPIELERAFATLAPQGTISKEHLMNLLTSRGEALNASEMKELVGHIGVRRNGDVDWQGYIQQVVDYTRQNSPSKAYSLQR</sequence>
<evidence type="ECO:0000313" key="3">
    <source>
        <dbReference type="EMBL" id="KHN72702.1"/>
    </source>
</evidence>
<comment type="caution">
    <text evidence="3">The sequence shown here is derived from an EMBL/GenBank/DDBJ whole genome shotgun (WGS) entry which is preliminary data.</text>
</comment>
<dbReference type="PANTHER" id="PTHR23048">
    <property type="entry name" value="MYOSIN LIGHT CHAIN 1, 3"/>
    <property type="match status" value="1"/>
</dbReference>
<accession>A0A0B2UUF7</accession>
<dbReference type="PROSITE" id="PS50222">
    <property type="entry name" value="EF_HAND_2"/>
    <property type="match status" value="1"/>
</dbReference>
<dbReference type="EMBL" id="JPKZ01003225">
    <property type="protein sequence ID" value="KHN72702.1"/>
    <property type="molecule type" value="Genomic_DNA"/>
</dbReference>
<dbReference type="STRING" id="6265.A0A0B2UUF7"/>
<evidence type="ECO:0000313" key="4">
    <source>
        <dbReference type="Proteomes" id="UP000031036"/>
    </source>
</evidence>
<gene>
    <name evidence="3" type="ORF">Tcan_07230</name>
</gene>
<dbReference type="GO" id="GO:0016460">
    <property type="term" value="C:myosin II complex"/>
    <property type="evidence" value="ECO:0007669"/>
    <property type="project" value="TreeGrafter"/>
</dbReference>
<dbReference type="SUPFAM" id="SSF47473">
    <property type="entry name" value="EF-hand"/>
    <property type="match status" value="1"/>
</dbReference>
<keyword evidence="1" id="KW-0677">Repeat</keyword>
<dbReference type="InterPro" id="IPR011992">
    <property type="entry name" value="EF-hand-dom_pair"/>
</dbReference>